<protein>
    <submittedName>
        <fullName evidence="8">PLP-dependent transferase</fullName>
    </submittedName>
</protein>
<dbReference type="GO" id="GO:0008483">
    <property type="term" value="F:transaminase activity"/>
    <property type="evidence" value="ECO:0007669"/>
    <property type="project" value="UniProtKB-KW"/>
</dbReference>
<evidence type="ECO:0000259" key="7">
    <source>
        <dbReference type="Pfam" id="PF00155"/>
    </source>
</evidence>
<evidence type="ECO:0000256" key="2">
    <source>
        <dbReference type="ARBA" id="ARBA00007441"/>
    </source>
</evidence>
<dbReference type="SUPFAM" id="SSF53383">
    <property type="entry name" value="PLP-dependent transferases"/>
    <property type="match status" value="1"/>
</dbReference>
<keyword evidence="3" id="KW-0032">Aminotransferase</keyword>
<keyword evidence="4 8" id="KW-0808">Transferase</keyword>
<dbReference type="InterPro" id="IPR015424">
    <property type="entry name" value="PyrdxlP-dep_Trfase"/>
</dbReference>
<evidence type="ECO:0000256" key="4">
    <source>
        <dbReference type="ARBA" id="ARBA00022679"/>
    </source>
</evidence>
<comment type="cofactor">
    <cofactor evidence="1">
        <name>pyridoxal 5'-phosphate</name>
        <dbReference type="ChEBI" id="CHEBI:597326"/>
    </cofactor>
</comment>
<dbReference type="InterPro" id="IPR004839">
    <property type="entry name" value="Aminotransferase_I/II_large"/>
</dbReference>
<dbReference type="EMBL" id="KZ819636">
    <property type="protein sequence ID" value="PWN90269.1"/>
    <property type="molecule type" value="Genomic_DNA"/>
</dbReference>
<dbReference type="GO" id="GO:0030170">
    <property type="term" value="F:pyridoxal phosphate binding"/>
    <property type="evidence" value="ECO:0007669"/>
    <property type="project" value="InterPro"/>
</dbReference>
<dbReference type="GO" id="GO:0006520">
    <property type="term" value="P:amino acid metabolic process"/>
    <property type="evidence" value="ECO:0007669"/>
    <property type="project" value="InterPro"/>
</dbReference>
<dbReference type="Gene3D" id="3.40.640.10">
    <property type="entry name" value="Type I PLP-dependent aspartate aminotransferase-like (Major domain)"/>
    <property type="match status" value="1"/>
</dbReference>
<gene>
    <name evidence="8" type="ORF">FA10DRAFT_301539</name>
</gene>
<reference evidence="8 9" key="1">
    <citation type="journal article" date="2018" name="Mol. Biol. Evol.">
        <title>Broad Genomic Sampling Reveals a Smut Pathogenic Ancestry of the Fungal Clade Ustilaginomycotina.</title>
        <authorList>
            <person name="Kijpornyongpan T."/>
            <person name="Mondo S.J."/>
            <person name="Barry K."/>
            <person name="Sandor L."/>
            <person name="Lee J."/>
            <person name="Lipzen A."/>
            <person name="Pangilinan J."/>
            <person name="LaButti K."/>
            <person name="Hainaut M."/>
            <person name="Henrissat B."/>
            <person name="Grigoriev I.V."/>
            <person name="Spatafora J.W."/>
            <person name="Aime M.C."/>
        </authorList>
    </citation>
    <scope>NUCLEOTIDE SEQUENCE [LARGE SCALE GENOMIC DNA]</scope>
    <source>
        <strain evidence="8 9">MCA 4198</strain>
    </source>
</reference>
<dbReference type="RefSeq" id="XP_025377467.1">
    <property type="nucleotide sequence ID" value="XM_025525001.1"/>
</dbReference>
<evidence type="ECO:0000256" key="6">
    <source>
        <dbReference type="SAM" id="MobiDB-lite"/>
    </source>
</evidence>
<dbReference type="InterPro" id="IPR050596">
    <property type="entry name" value="AspAT/PAT-like"/>
</dbReference>
<dbReference type="STRING" id="215250.A0A316YLZ1"/>
<dbReference type="AlphaFoldDB" id="A0A316YLZ1"/>
<comment type="similarity">
    <text evidence="2">Belongs to the class-I pyridoxal-phosphate-dependent aminotransferase family.</text>
</comment>
<evidence type="ECO:0000313" key="8">
    <source>
        <dbReference type="EMBL" id="PWN90269.1"/>
    </source>
</evidence>
<dbReference type="CDD" id="cd00609">
    <property type="entry name" value="AAT_like"/>
    <property type="match status" value="1"/>
</dbReference>
<dbReference type="InterPro" id="IPR015421">
    <property type="entry name" value="PyrdxlP-dep_Trfase_major"/>
</dbReference>
<evidence type="ECO:0000256" key="3">
    <source>
        <dbReference type="ARBA" id="ARBA00022576"/>
    </source>
</evidence>
<sequence>MSQAIKQVAAEAADKVKQSYKHESESEAHQIFREQPGHKDKAEKHQHVVPGIEHPGSVGVIYVMDRAMANGFHYGAKDWSNFGQGAPETGDIPGAVPKPKTMDLAKWGDLVHEYGPTTGIQPLRQKVADYYNDTYRTKHESKYTHENICIVPGGRAGLSRIASVIGPILLGTSLPDYAAYEPLLSVFKNLVPIPTLLSEEDAYRVSVDDLRKTIRNQGLTSILLSNPRNPTGQIIEGEELKDLVKMAEELDTTTILDEFYSWYLHEGEEGRAVSASEYIDDVNDTPVILVDGLTKNWRCPGWRVCWVVGPKDLITALNQAGSYLDGGASHPMQCLALEMLEKDRIEKDRVALQRHFRMKRKHVLDRLEKMGLPVKLPPQATFYIWLNLSSLPAPINSGLVFAEELLKERVIVTPGIFFDINPSHRRNIVHSPCEPFVRLSFGPPLEELDRGLDGIERVLKKARAGEPLGKDFKRRSHHQAQVVPPAAGS</sequence>
<proteinExistence type="inferred from homology"/>
<name>A0A316YLZ1_9BASI</name>
<dbReference type="PANTHER" id="PTHR46383">
    <property type="entry name" value="ASPARTATE AMINOTRANSFERASE"/>
    <property type="match status" value="1"/>
</dbReference>
<evidence type="ECO:0000256" key="1">
    <source>
        <dbReference type="ARBA" id="ARBA00001933"/>
    </source>
</evidence>
<keyword evidence="9" id="KW-1185">Reference proteome</keyword>
<organism evidence="8 9">
    <name type="scientific">Acaromyces ingoldii</name>
    <dbReference type="NCBI Taxonomy" id="215250"/>
    <lineage>
        <taxon>Eukaryota</taxon>
        <taxon>Fungi</taxon>
        <taxon>Dikarya</taxon>
        <taxon>Basidiomycota</taxon>
        <taxon>Ustilaginomycotina</taxon>
        <taxon>Exobasidiomycetes</taxon>
        <taxon>Exobasidiales</taxon>
        <taxon>Cryptobasidiaceae</taxon>
        <taxon>Acaromyces</taxon>
    </lineage>
</organism>
<evidence type="ECO:0000256" key="5">
    <source>
        <dbReference type="ARBA" id="ARBA00022898"/>
    </source>
</evidence>
<evidence type="ECO:0000313" key="9">
    <source>
        <dbReference type="Proteomes" id="UP000245768"/>
    </source>
</evidence>
<feature type="domain" description="Aminotransferase class I/classII large" evidence="7">
    <location>
        <begin position="78"/>
        <end position="454"/>
    </location>
</feature>
<dbReference type="PANTHER" id="PTHR46383:SF1">
    <property type="entry name" value="ASPARTATE AMINOTRANSFERASE"/>
    <property type="match status" value="1"/>
</dbReference>
<accession>A0A316YLZ1</accession>
<feature type="region of interest" description="Disordered" evidence="6">
    <location>
        <begin position="468"/>
        <end position="489"/>
    </location>
</feature>
<dbReference type="Proteomes" id="UP000245768">
    <property type="component" value="Unassembled WGS sequence"/>
</dbReference>
<dbReference type="Pfam" id="PF00155">
    <property type="entry name" value="Aminotran_1_2"/>
    <property type="match status" value="1"/>
</dbReference>
<dbReference type="GeneID" id="37046917"/>
<keyword evidence="5" id="KW-0663">Pyridoxal phosphate</keyword>
<dbReference type="OrthoDB" id="2108at2759"/>
<dbReference type="InParanoid" id="A0A316YLZ1"/>